<dbReference type="Proteomes" id="UP000008370">
    <property type="component" value="Unassembled WGS sequence"/>
</dbReference>
<dbReference type="InParanoid" id="K5VSJ0"/>
<dbReference type="SUPFAM" id="SSF52047">
    <property type="entry name" value="RNI-like"/>
    <property type="match status" value="1"/>
</dbReference>
<name>K5VSJ0_PHACS</name>
<dbReference type="HOGENOM" id="CLU_039327_1_0_1"/>
<dbReference type="OrthoDB" id="270763at2759"/>
<dbReference type="EMBL" id="JH930480">
    <property type="protein sequence ID" value="EKM49534.1"/>
    <property type="molecule type" value="Genomic_DNA"/>
</dbReference>
<sequence>MAVNLPSELTTIILEYAYYDANGQPDRRTLSACTLLCTSWSAVAQPLLFRHVCAPSSKDHENRLAIFRSTLLSGSEHGRILAAQVRRAEVAIRDLADVEIFVELIYHCHHLYELILRVHGVHAFQSSTLEALGAPAIIGRPAPIRALALLSCGIQSPILYQLLATWPTIRFLRLGTELAAHPPTDMPIRASLYELSLARTPCVEGMGWLLSNSQGTLRIFECHAAPEGAHREILAAHTAHLLSLRLFRHTFGVPALLRRCSSLREVMLTQVSDFLPLGELPAALEHLTFRHFMSTHSVLPPSILEAIEKLPKLRLVSCDVSARLATNYAALEEKCTQKGVVLDHDVVPIRAFEDPIPLVRFPRGRSVDNLRYMNPEAQED</sequence>
<dbReference type="KEGG" id="pco:PHACADRAFT_178956"/>
<evidence type="ECO:0008006" key="3">
    <source>
        <dbReference type="Google" id="ProtNLM"/>
    </source>
</evidence>
<evidence type="ECO:0000313" key="2">
    <source>
        <dbReference type="Proteomes" id="UP000008370"/>
    </source>
</evidence>
<dbReference type="GeneID" id="18909876"/>
<proteinExistence type="predicted"/>
<dbReference type="RefSeq" id="XP_007401601.1">
    <property type="nucleotide sequence ID" value="XM_007401539.1"/>
</dbReference>
<accession>K5VSJ0</accession>
<reference evidence="1 2" key="1">
    <citation type="journal article" date="2012" name="BMC Genomics">
        <title>Comparative genomics of the white-rot fungi, Phanerochaete carnosa and P. chrysosporium, to elucidate the genetic basis of the distinct wood types they colonize.</title>
        <authorList>
            <person name="Suzuki H."/>
            <person name="MacDonald J."/>
            <person name="Syed K."/>
            <person name="Salamov A."/>
            <person name="Hori C."/>
            <person name="Aerts A."/>
            <person name="Henrissat B."/>
            <person name="Wiebenga A."/>
            <person name="vanKuyk P.A."/>
            <person name="Barry K."/>
            <person name="Lindquist E."/>
            <person name="LaButti K."/>
            <person name="Lapidus A."/>
            <person name="Lucas S."/>
            <person name="Coutinho P."/>
            <person name="Gong Y."/>
            <person name="Samejima M."/>
            <person name="Mahadevan R."/>
            <person name="Abou-Zaid M."/>
            <person name="de Vries R.P."/>
            <person name="Igarashi K."/>
            <person name="Yadav J.S."/>
            <person name="Grigoriev I.V."/>
            <person name="Master E.R."/>
        </authorList>
    </citation>
    <scope>NUCLEOTIDE SEQUENCE [LARGE SCALE GENOMIC DNA]</scope>
    <source>
        <strain evidence="1 2">HHB-10118-sp</strain>
    </source>
</reference>
<dbReference type="AlphaFoldDB" id="K5VSJ0"/>
<evidence type="ECO:0000313" key="1">
    <source>
        <dbReference type="EMBL" id="EKM49534.1"/>
    </source>
</evidence>
<organism evidence="1 2">
    <name type="scientific">Phanerochaete carnosa (strain HHB-10118-sp)</name>
    <name type="common">White-rot fungus</name>
    <name type="synonym">Peniophora carnosa</name>
    <dbReference type="NCBI Taxonomy" id="650164"/>
    <lineage>
        <taxon>Eukaryota</taxon>
        <taxon>Fungi</taxon>
        <taxon>Dikarya</taxon>
        <taxon>Basidiomycota</taxon>
        <taxon>Agaricomycotina</taxon>
        <taxon>Agaricomycetes</taxon>
        <taxon>Polyporales</taxon>
        <taxon>Phanerochaetaceae</taxon>
        <taxon>Phanerochaete</taxon>
    </lineage>
</organism>
<protein>
    <recommendedName>
        <fullName evidence="3">F-box domain-containing protein</fullName>
    </recommendedName>
</protein>
<dbReference type="STRING" id="650164.K5VSJ0"/>
<keyword evidence="2" id="KW-1185">Reference proteome</keyword>
<gene>
    <name evidence="1" type="ORF">PHACADRAFT_178956</name>
</gene>